<dbReference type="Gene3D" id="2.60.40.10">
    <property type="entry name" value="Immunoglobulins"/>
    <property type="match status" value="1"/>
</dbReference>
<dbReference type="Pfam" id="PF02922">
    <property type="entry name" value="CBM_48"/>
    <property type="match status" value="1"/>
</dbReference>
<evidence type="ECO:0000313" key="3">
    <source>
        <dbReference type="EMBL" id="HIX44978.1"/>
    </source>
</evidence>
<dbReference type="InterPro" id="IPR006047">
    <property type="entry name" value="GH13_cat_dom"/>
</dbReference>
<dbReference type="InterPro" id="IPR049117">
    <property type="entry name" value="pulA_all-beta"/>
</dbReference>
<keyword evidence="3" id="KW-0378">Hydrolase</keyword>
<proteinExistence type="inferred from homology"/>
<dbReference type="PANTHER" id="PTHR43002">
    <property type="entry name" value="GLYCOGEN DEBRANCHING ENZYME"/>
    <property type="match status" value="1"/>
</dbReference>
<dbReference type="Gene3D" id="2.60.40.1180">
    <property type="entry name" value="Golgi alpha-mannosidase II"/>
    <property type="match status" value="1"/>
</dbReference>
<dbReference type="SUPFAM" id="SSF81296">
    <property type="entry name" value="E set domains"/>
    <property type="match status" value="1"/>
</dbReference>
<dbReference type="PROSITE" id="PS51257">
    <property type="entry name" value="PROKAR_LIPOPROTEIN"/>
    <property type="match status" value="1"/>
</dbReference>
<dbReference type="InterPro" id="IPR017853">
    <property type="entry name" value="GH"/>
</dbReference>
<dbReference type="InterPro" id="IPR014756">
    <property type="entry name" value="Ig_E-set"/>
</dbReference>
<dbReference type="InterPro" id="IPR013780">
    <property type="entry name" value="Glyco_hydro_b"/>
</dbReference>
<comment type="caution">
    <text evidence="3">The sequence shown here is derived from an EMBL/GenBank/DDBJ whole genome shotgun (WGS) entry which is preliminary data.</text>
</comment>
<dbReference type="CDD" id="cd02860">
    <property type="entry name" value="E_set_Pullulanase"/>
    <property type="match status" value="1"/>
</dbReference>
<dbReference type="EMBL" id="DXFB01000050">
    <property type="protein sequence ID" value="HIX44978.1"/>
    <property type="molecule type" value="Genomic_DNA"/>
</dbReference>
<evidence type="ECO:0000256" key="1">
    <source>
        <dbReference type="ARBA" id="ARBA00008061"/>
    </source>
</evidence>
<keyword evidence="3" id="KW-0326">Glycosidase</keyword>
<name>A0A9D2APD6_9BACT</name>
<accession>A0A9D2APD6</accession>
<dbReference type="AlphaFoldDB" id="A0A9D2APD6"/>
<dbReference type="InterPro" id="IPR013783">
    <property type="entry name" value="Ig-like_fold"/>
</dbReference>
<reference evidence="3" key="2">
    <citation type="submission" date="2021-04" db="EMBL/GenBank/DDBJ databases">
        <authorList>
            <person name="Gilroy R."/>
        </authorList>
    </citation>
    <scope>NUCLEOTIDE SEQUENCE</scope>
    <source>
        <strain evidence="3">ChiHjej12B11-16260</strain>
    </source>
</reference>
<dbReference type="Proteomes" id="UP000824246">
    <property type="component" value="Unassembled WGS sequence"/>
</dbReference>
<dbReference type="NCBIfam" id="TIGR02104">
    <property type="entry name" value="pulA_typeI"/>
    <property type="match status" value="1"/>
</dbReference>
<protein>
    <submittedName>
        <fullName evidence="3">Type I pullulanase</fullName>
        <ecNumber evidence="3">3.2.1.41</ecNumber>
    </submittedName>
</protein>
<reference evidence="3" key="1">
    <citation type="journal article" date="2021" name="PeerJ">
        <title>Extensive microbial diversity within the chicken gut microbiome revealed by metagenomics and culture.</title>
        <authorList>
            <person name="Gilroy R."/>
            <person name="Ravi A."/>
            <person name="Getino M."/>
            <person name="Pursley I."/>
            <person name="Horton D.L."/>
            <person name="Alikhan N.F."/>
            <person name="Baker D."/>
            <person name="Gharbi K."/>
            <person name="Hall N."/>
            <person name="Watson M."/>
            <person name="Adriaenssens E.M."/>
            <person name="Foster-Nyarko E."/>
            <person name="Jarju S."/>
            <person name="Secka A."/>
            <person name="Antonio M."/>
            <person name="Oren A."/>
            <person name="Chaudhuri R.R."/>
            <person name="La Ragione R."/>
            <person name="Hildebrand F."/>
            <person name="Pallen M.J."/>
        </authorList>
    </citation>
    <scope>NUCLEOTIDE SEQUENCE</scope>
    <source>
        <strain evidence="3">ChiHjej12B11-16260</strain>
    </source>
</reference>
<dbReference type="Pfam" id="PF00128">
    <property type="entry name" value="Alpha-amylase"/>
    <property type="match status" value="1"/>
</dbReference>
<dbReference type="InterPro" id="IPR004193">
    <property type="entry name" value="Glyco_hydro_13_N"/>
</dbReference>
<evidence type="ECO:0000313" key="4">
    <source>
        <dbReference type="Proteomes" id="UP000824246"/>
    </source>
</evidence>
<dbReference type="SUPFAM" id="SSF51445">
    <property type="entry name" value="(Trans)glycosidases"/>
    <property type="match status" value="1"/>
</dbReference>
<dbReference type="SMART" id="SM00642">
    <property type="entry name" value="Aamy"/>
    <property type="match status" value="1"/>
</dbReference>
<dbReference type="EC" id="3.2.1.41" evidence="3"/>
<comment type="similarity">
    <text evidence="1">Belongs to the glycosyl hydrolase 13 family.</text>
</comment>
<feature type="domain" description="Glycosyl hydrolase family 13 catalytic" evidence="2">
    <location>
        <begin position="164"/>
        <end position="569"/>
    </location>
</feature>
<evidence type="ECO:0000259" key="2">
    <source>
        <dbReference type="SMART" id="SM00642"/>
    </source>
</evidence>
<gene>
    <name evidence="3" type="primary">pulA</name>
    <name evidence="3" type="ORF">H9982_02030</name>
</gene>
<dbReference type="Pfam" id="PF21653">
    <property type="entry name" value="pulA_all-beta"/>
    <property type="match status" value="1"/>
</dbReference>
<dbReference type="GO" id="GO:0051060">
    <property type="term" value="F:pullulanase activity"/>
    <property type="evidence" value="ECO:0007669"/>
    <property type="project" value="UniProtKB-EC"/>
</dbReference>
<organism evidence="3 4">
    <name type="scientific">Candidatus Barnesiella excrementipullorum</name>
    <dbReference type="NCBI Taxonomy" id="2838479"/>
    <lineage>
        <taxon>Bacteria</taxon>
        <taxon>Pseudomonadati</taxon>
        <taxon>Bacteroidota</taxon>
        <taxon>Bacteroidia</taxon>
        <taxon>Bacteroidales</taxon>
        <taxon>Barnesiellaceae</taxon>
        <taxon>Barnesiella</taxon>
    </lineage>
</organism>
<dbReference type="GO" id="GO:0005975">
    <property type="term" value="P:carbohydrate metabolic process"/>
    <property type="evidence" value="ECO:0007669"/>
    <property type="project" value="InterPro"/>
</dbReference>
<dbReference type="Gene3D" id="3.20.20.80">
    <property type="entry name" value="Glycosidases"/>
    <property type="match status" value="1"/>
</dbReference>
<dbReference type="InterPro" id="IPR011840">
    <property type="entry name" value="PulA_typeI"/>
</dbReference>
<sequence length="668" mass="73906">MKHIEKQILPISAATLLLMTGCQGSVTPGDYDNYPVYEGEDLELTVDDAGTHFTLWSPAAEAARVNLYDEGVGGTASEVLEMKRDRSDAVWRASVDEPLYGKFYTFSIKQEGEWLDETPGVYARAVGLNGHRAAIIDWGQTNPEGWEADQRPELKQFTDIVIYEMHHRDFSAHAASGSAYPGKFLALTQEGTRSPEGEATGIDHLKELGVTHVHLLPSYDFGSIDESRPDSAQYNWGYDPQNYNAPEGSYATDAADPVTRIREMKQMIQSLHSNGLRVILDVVYNHTYVGDGSNFSLTTPGYYYRHNADGSYANASGCGNEVASEREMVRRYIVNSVAYWAKEYHIDGFRFDLMGILDIETMKQVRAALDEIDPTIFVYGEGWAASAPVLPVEQCAMKANAYLMPGIAVFSDDLRDGVKGHFSDATGRGFATGAEGCEESVKFGIVGAIEHPQIDYGQVNYSKAPYTNAPTQVINYVSCHDDMCLTDKLRASMPGKSDAQLQRYAKLAQTIVFTSQGVPFMFAGEEIFRDKKGVHNSFVSPDSINAIDWGLKHKNRELFDYYRSLIALRKAHPAFRMASGDEVREHLRFIEGTPANVVAYTLDNHAGGDEYEQIVVAFNGNDKSCVIPVPQGKWHVLVDNGKIDLQGTRQVTGSQMAVAPHSALIMAR</sequence>
<dbReference type="CDD" id="cd11341">
    <property type="entry name" value="AmyAc_Pullulanase_LD-like"/>
    <property type="match status" value="1"/>
</dbReference>